<dbReference type="EMBL" id="JBJDQH010000001">
    <property type="protein sequence ID" value="MFK4263919.1"/>
    <property type="molecule type" value="Genomic_DNA"/>
</dbReference>
<dbReference type="SUPFAM" id="SSF52518">
    <property type="entry name" value="Thiamin diphosphate-binding fold (THDP-binding)"/>
    <property type="match status" value="1"/>
</dbReference>
<dbReference type="RefSeq" id="WP_404745535.1">
    <property type="nucleotide sequence ID" value="NZ_JBJDQH010000001.1"/>
</dbReference>
<sequence length="241" mass="25176">MTRLSDPPSPILERFGKGWDPDTLSTLAGSVPIDLGAPVERVLEQLGPALGRPEARTVLVGYGASYDTAPQDVALFGALPGWSVHVPGHPDEVGRLLRKAAAGDGGTYLRLPEQGNAEPHGASGSFEVIRLGAGGVVLAVGPTLDTVVRATDRLDLTILYASTIRPFDAVGLRTAVLAADRADVVLVEPHLAGTSAHCVAETLVNVPHRLRALGLPWDDSEPCAHGLDEAGIAATVRAFLR</sequence>
<reference evidence="1 2" key="1">
    <citation type="submission" date="2024-11" db="EMBL/GenBank/DDBJ databases">
        <title>The Natural Products Discovery Center: Release of the First 8490 Sequenced Strains for Exploring Actinobacteria Biosynthetic Diversity.</title>
        <authorList>
            <person name="Kalkreuter E."/>
            <person name="Kautsar S.A."/>
            <person name="Yang D."/>
            <person name="Bader C.D."/>
            <person name="Teijaro C.N."/>
            <person name="Fluegel L."/>
            <person name="Davis C.M."/>
            <person name="Simpson J.R."/>
            <person name="Lauterbach L."/>
            <person name="Steele A.D."/>
            <person name="Gui C."/>
            <person name="Meng S."/>
            <person name="Li G."/>
            <person name="Viehrig K."/>
            <person name="Ye F."/>
            <person name="Su P."/>
            <person name="Kiefer A.F."/>
            <person name="Nichols A."/>
            <person name="Cepeda A.J."/>
            <person name="Yan W."/>
            <person name="Fan B."/>
            <person name="Jiang Y."/>
            <person name="Adhikari A."/>
            <person name="Zheng C.-J."/>
            <person name="Schuster L."/>
            <person name="Cowan T.M."/>
            <person name="Smanski M.J."/>
            <person name="Chevrette M.G."/>
            <person name="De Carvalho L.P.S."/>
            <person name="Shen B."/>
        </authorList>
    </citation>
    <scope>NUCLEOTIDE SEQUENCE [LARGE SCALE GENOMIC DNA]</scope>
    <source>
        <strain evidence="1 2">NPDC020863</strain>
    </source>
</reference>
<name>A0ABW8LG10_9ACTN</name>
<dbReference type="Gene3D" id="3.40.50.920">
    <property type="match status" value="1"/>
</dbReference>
<dbReference type="Proteomes" id="UP001620295">
    <property type="component" value="Unassembled WGS sequence"/>
</dbReference>
<accession>A0ABW8LG10</accession>
<proteinExistence type="predicted"/>
<gene>
    <name evidence="1" type="ORF">ACI2L5_03115</name>
</gene>
<dbReference type="SUPFAM" id="SSF52922">
    <property type="entry name" value="TK C-terminal domain-like"/>
    <property type="match status" value="1"/>
</dbReference>
<keyword evidence="2" id="KW-1185">Reference proteome</keyword>
<organism evidence="1 2">
    <name type="scientific">Streptomyces milbemycinicus</name>
    <dbReference type="NCBI Taxonomy" id="476552"/>
    <lineage>
        <taxon>Bacteria</taxon>
        <taxon>Bacillati</taxon>
        <taxon>Actinomycetota</taxon>
        <taxon>Actinomycetes</taxon>
        <taxon>Kitasatosporales</taxon>
        <taxon>Streptomycetaceae</taxon>
        <taxon>Streptomyces</taxon>
    </lineage>
</organism>
<comment type="caution">
    <text evidence="1">The sequence shown here is derived from an EMBL/GenBank/DDBJ whole genome shotgun (WGS) entry which is preliminary data.</text>
</comment>
<dbReference type="InterPro" id="IPR029061">
    <property type="entry name" value="THDP-binding"/>
</dbReference>
<dbReference type="InterPro" id="IPR009014">
    <property type="entry name" value="Transketo_C/PFOR_II"/>
</dbReference>
<protein>
    <submittedName>
        <fullName evidence="1">Transketolase</fullName>
    </submittedName>
</protein>
<evidence type="ECO:0000313" key="2">
    <source>
        <dbReference type="Proteomes" id="UP001620295"/>
    </source>
</evidence>
<evidence type="ECO:0000313" key="1">
    <source>
        <dbReference type="EMBL" id="MFK4263919.1"/>
    </source>
</evidence>